<dbReference type="AlphaFoldDB" id="A0A1T2KXR6"/>
<dbReference type="RefSeq" id="WP_245831935.1">
    <property type="nucleotide sequence ID" value="NZ_MPRJ01000005.1"/>
</dbReference>
<organism evidence="1 2">
    <name type="scientific">Solemya velesiana gill symbiont</name>
    <dbReference type="NCBI Taxonomy" id="1918948"/>
    <lineage>
        <taxon>Bacteria</taxon>
        <taxon>Pseudomonadati</taxon>
        <taxon>Pseudomonadota</taxon>
        <taxon>Gammaproteobacteria</taxon>
        <taxon>sulfur-oxidizing symbionts</taxon>
    </lineage>
</organism>
<name>A0A1T2KXR6_9GAMM</name>
<dbReference type="Proteomes" id="UP000190896">
    <property type="component" value="Unassembled WGS sequence"/>
</dbReference>
<accession>A0A1T2KXR6</accession>
<dbReference type="EMBL" id="MPRJ01000005">
    <property type="protein sequence ID" value="OOZ37649.1"/>
    <property type="molecule type" value="Genomic_DNA"/>
</dbReference>
<comment type="caution">
    <text evidence="1">The sequence shown here is derived from an EMBL/GenBank/DDBJ whole genome shotgun (WGS) entry which is preliminary data.</text>
</comment>
<evidence type="ECO:0000313" key="1">
    <source>
        <dbReference type="EMBL" id="OOZ37649.1"/>
    </source>
</evidence>
<gene>
    <name evidence="1" type="ORF">BOW51_01305</name>
</gene>
<protein>
    <recommendedName>
        <fullName evidence="3">YtkA-like domain-containing protein</fullName>
    </recommendedName>
</protein>
<proteinExistence type="predicted"/>
<sequence>MKGSNTTLRLIVGVLFLALGGVAVFKAWPLLFPKAAVTAPVDPACDLRAGPCTTKMPGGGKVSFGIEPRTIPLVKPLDLKVTLEGIDASAVEIDFSGVDMNMGFNRPKLSKASKGEFAGGGTLPVCVREAMEWEAKVMLHTDRGLVTAPYRFVTVKPGVSLQ</sequence>
<keyword evidence="2" id="KW-1185">Reference proteome</keyword>
<evidence type="ECO:0008006" key="3">
    <source>
        <dbReference type="Google" id="ProtNLM"/>
    </source>
</evidence>
<reference evidence="1 2" key="1">
    <citation type="submission" date="2016-11" db="EMBL/GenBank/DDBJ databases">
        <title>Mixed transmission modes and dynamic genome evolution in an obligate animal-bacterial symbiosis.</title>
        <authorList>
            <person name="Russell S.L."/>
            <person name="Corbett-Detig R.B."/>
            <person name="Cavanaugh C.M."/>
        </authorList>
    </citation>
    <scope>NUCLEOTIDE SEQUENCE [LARGE SCALE GENOMIC DNA]</scope>
    <source>
        <strain evidence="1">Se-Cadez</strain>
    </source>
</reference>
<evidence type="ECO:0000313" key="2">
    <source>
        <dbReference type="Proteomes" id="UP000190896"/>
    </source>
</evidence>